<accession>A0A6J7KXV1</accession>
<organism evidence="10">
    <name type="scientific">freshwater metagenome</name>
    <dbReference type="NCBI Taxonomy" id="449393"/>
    <lineage>
        <taxon>unclassified sequences</taxon>
        <taxon>metagenomes</taxon>
        <taxon>ecological metagenomes</taxon>
    </lineage>
</organism>
<feature type="transmembrane region" description="Helical" evidence="8">
    <location>
        <begin position="33"/>
        <end position="53"/>
    </location>
</feature>
<evidence type="ECO:0000313" key="10">
    <source>
        <dbReference type="EMBL" id="CAB4959392.1"/>
    </source>
</evidence>
<feature type="domain" description="ABC transmembrane type-1" evidence="9">
    <location>
        <begin position="101"/>
        <end position="296"/>
    </location>
</feature>
<evidence type="ECO:0000256" key="4">
    <source>
        <dbReference type="ARBA" id="ARBA00022692"/>
    </source>
</evidence>
<dbReference type="InterPro" id="IPR000515">
    <property type="entry name" value="MetI-like"/>
</dbReference>
<dbReference type="GO" id="GO:0055085">
    <property type="term" value="P:transmembrane transport"/>
    <property type="evidence" value="ECO:0007669"/>
    <property type="project" value="InterPro"/>
</dbReference>
<dbReference type="PANTHER" id="PTHR30151:SF0">
    <property type="entry name" value="ABC TRANSPORTER PERMEASE PROTEIN MJ0413-RELATED"/>
    <property type="match status" value="1"/>
</dbReference>
<evidence type="ECO:0000256" key="8">
    <source>
        <dbReference type="SAM" id="Phobius"/>
    </source>
</evidence>
<dbReference type="Pfam" id="PF00528">
    <property type="entry name" value="BPD_transp_1"/>
    <property type="match status" value="1"/>
</dbReference>
<dbReference type="EMBL" id="CAFBNE010000071">
    <property type="protein sequence ID" value="CAB4959392.1"/>
    <property type="molecule type" value="Genomic_DNA"/>
</dbReference>
<feature type="transmembrane region" description="Helical" evidence="8">
    <location>
        <begin position="275"/>
        <end position="296"/>
    </location>
</feature>
<keyword evidence="6 8" id="KW-0472">Membrane</keyword>
<dbReference type="AlphaFoldDB" id="A0A6J7KXV1"/>
<keyword evidence="3" id="KW-1003">Cell membrane</keyword>
<sequence>MSQSVTVTKAGMDAAPGRTARSGSAGRRFKRGAASAGWALLGILLSVIMWELVKAVGSVVPFPFNTSDTTMPNVWTMVTGAFQPEMRGSSTTVLQAVIMAAGYSLMIAMGGFVVGVSVGLMLAITMQRFAFMERGLLPFVIASQTVPLIALAPLIVGIGNRFSVGPFEWSTTYSVMFIAAYLAFFPLSVGALRGLHAPTATSLELMRSYAAKPRQLLFKLRFPSSIPYLVPALKVSAASAVVGTVIAEISTGVRGGIGRLIIEYAREITGQPAKVYVAVFGAIILGLVAAALVTAFDLYLTRNLPKEGPA</sequence>
<dbReference type="SUPFAM" id="SSF161098">
    <property type="entry name" value="MetI-like"/>
    <property type="match status" value="1"/>
</dbReference>
<reference evidence="10" key="1">
    <citation type="submission" date="2020-05" db="EMBL/GenBank/DDBJ databases">
        <authorList>
            <person name="Chiriac C."/>
            <person name="Salcher M."/>
            <person name="Ghai R."/>
            <person name="Kavagutti S V."/>
        </authorList>
    </citation>
    <scope>NUCLEOTIDE SEQUENCE</scope>
</reference>
<dbReference type="GO" id="GO:0005886">
    <property type="term" value="C:plasma membrane"/>
    <property type="evidence" value="ECO:0007669"/>
    <property type="project" value="UniProtKB-SubCell"/>
</dbReference>
<evidence type="ECO:0000256" key="2">
    <source>
        <dbReference type="ARBA" id="ARBA00022448"/>
    </source>
</evidence>
<dbReference type="InterPro" id="IPR035906">
    <property type="entry name" value="MetI-like_sf"/>
</dbReference>
<feature type="transmembrane region" description="Helical" evidence="8">
    <location>
        <begin position="171"/>
        <end position="192"/>
    </location>
</feature>
<dbReference type="Gene3D" id="1.10.3720.10">
    <property type="entry name" value="MetI-like"/>
    <property type="match status" value="1"/>
</dbReference>
<dbReference type="PANTHER" id="PTHR30151">
    <property type="entry name" value="ALKANE SULFONATE ABC TRANSPORTER-RELATED, MEMBRANE SUBUNIT"/>
    <property type="match status" value="1"/>
</dbReference>
<evidence type="ECO:0000256" key="3">
    <source>
        <dbReference type="ARBA" id="ARBA00022475"/>
    </source>
</evidence>
<feature type="transmembrane region" description="Helical" evidence="8">
    <location>
        <begin position="96"/>
        <end position="124"/>
    </location>
</feature>
<dbReference type="CDD" id="cd06261">
    <property type="entry name" value="TM_PBP2"/>
    <property type="match status" value="1"/>
</dbReference>
<evidence type="ECO:0000259" key="9">
    <source>
        <dbReference type="PROSITE" id="PS50928"/>
    </source>
</evidence>
<proteinExistence type="predicted"/>
<dbReference type="PROSITE" id="PS50928">
    <property type="entry name" value="ABC_TM1"/>
    <property type="match status" value="1"/>
</dbReference>
<evidence type="ECO:0000256" key="1">
    <source>
        <dbReference type="ARBA" id="ARBA00004651"/>
    </source>
</evidence>
<evidence type="ECO:0000256" key="6">
    <source>
        <dbReference type="ARBA" id="ARBA00023136"/>
    </source>
</evidence>
<protein>
    <submittedName>
        <fullName evidence="10">Unannotated protein</fullName>
    </submittedName>
</protein>
<feature type="compositionally biased region" description="Low complexity" evidence="7">
    <location>
        <begin position="14"/>
        <end position="26"/>
    </location>
</feature>
<gene>
    <name evidence="10" type="ORF">UFOPK3772_02094</name>
</gene>
<evidence type="ECO:0000256" key="5">
    <source>
        <dbReference type="ARBA" id="ARBA00022989"/>
    </source>
</evidence>
<evidence type="ECO:0000256" key="7">
    <source>
        <dbReference type="SAM" id="MobiDB-lite"/>
    </source>
</evidence>
<keyword evidence="4 8" id="KW-0812">Transmembrane</keyword>
<comment type="subcellular location">
    <subcellularLocation>
        <location evidence="1">Cell membrane</location>
        <topology evidence="1">Multi-pass membrane protein</topology>
    </subcellularLocation>
</comment>
<name>A0A6J7KXV1_9ZZZZ</name>
<feature type="region of interest" description="Disordered" evidence="7">
    <location>
        <begin position="1"/>
        <end position="26"/>
    </location>
</feature>
<feature type="transmembrane region" description="Helical" evidence="8">
    <location>
        <begin position="136"/>
        <end position="159"/>
    </location>
</feature>
<keyword evidence="5 8" id="KW-1133">Transmembrane helix</keyword>
<keyword evidence="2" id="KW-0813">Transport</keyword>